<comment type="caution">
    <text evidence="1">The sequence shown here is derived from an EMBL/GenBank/DDBJ whole genome shotgun (WGS) entry which is preliminary data.</text>
</comment>
<dbReference type="EMBL" id="BFEA01000026">
    <property type="protein sequence ID" value="GBG62197.1"/>
    <property type="molecule type" value="Genomic_DNA"/>
</dbReference>
<dbReference type="Gramene" id="GBG62197">
    <property type="protein sequence ID" value="GBG62197"/>
    <property type="gene ID" value="CBR_g29397"/>
</dbReference>
<protein>
    <submittedName>
        <fullName evidence="1">Uncharacterized protein</fullName>
    </submittedName>
</protein>
<evidence type="ECO:0000313" key="2">
    <source>
        <dbReference type="Proteomes" id="UP000265515"/>
    </source>
</evidence>
<sequence length="100" mass="11386">MDLATLSSVLQMATSQNPEERKLGEDRLVQIVLTDGGRRMKPLKDSSTLQSGSLRQRLRWMKSNQRTCLLLLRDWVACVCDTPRREEAYVAAGRHVAMLK</sequence>
<gene>
    <name evidence="1" type="ORF">CBR_g29397</name>
</gene>
<name>A0A388JWQ0_CHABU</name>
<evidence type="ECO:0000313" key="1">
    <source>
        <dbReference type="EMBL" id="GBG62197.1"/>
    </source>
</evidence>
<proteinExistence type="predicted"/>
<dbReference type="AlphaFoldDB" id="A0A388JWQ0"/>
<organism evidence="1 2">
    <name type="scientific">Chara braunii</name>
    <name type="common">Braun's stonewort</name>
    <dbReference type="NCBI Taxonomy" id="69332"/>
    <lineage>
        <taxon>Eukaryota</taxon>
        <taxon>Viridiplantae</taxon>
        <taxon>Streptophyta</taxon>
        <taxon>Charophyceae</taxon>
        <taxon>Charales</taxon>
        <taxon>Characeae</taxon>
        <taxon>Chara</taxon>
    </lineage>
</organism>
<dbReference type="Proteomes" id="UP000265515">
    <property type="component" value="Unassembled WGS sequence"/>
</dbReference>
<keyword evidence="2" id="KW-1185">Reference proteome</keyword>
<accession>A0A388JWQ0</accession>
<reference evidence="1 2" key="1">
    <citation type="journal article" date="2018" name="Cell">
        <title>The Chara Genome: Secondary Complexity and Implications for Plant Terrestrialization.</title>
        <authorList>
            <person name="Nishiyama T."/>
            <person name="Sakayama H."/>
            <person name="Vries J.D."/>
            <person name="Buschmann H."/>
            <person name="Saint-Marcoux D."/>
            <person name="Ullrich K.K."/>
            <person name="Haas F.B."/>
            <person name="Vanderstraeten L."/>
            <person name="Becker D."/>
            <person name="Lang D."/>
            <person name="Vosolsobe S."/>
            <person name="Rombauts S."/>
            <person name="Wilhelmsson P.K.I."/>
            <person name="Janitza P."/>
            <person name="Kern R."/>
            <person name="Heyl A."/>
            <person name="Rumpler F."/>
            <person name="Villalobos L.I.A.C."/>
            <person name="Clay J.M."/>
            <person name="Skokan R."/>
            <person name="Toyoda A."/>
            <person name="Suzuki Y."/>
            <person name="Kagoshima H."/>
            <person name="Schijlen E."/>
            <person name="Tajeshwar N."/>
            <person name="Catarino B."/>
            <person name="Hetherington A.J."/>
            <person name="Saltykova A."/>
            <person name="Bonnot C."/>
            <person name="Breuninger H."/>
            <person name="Symeonidi A."/>
            <person name="Radhakrishnan G.V."/>
            <person name="Van Nieuwerburgh F."/>
            <person name="Deforce D."/>
            <person name="Chang C."/>
            <person name="Karol K.G."/>
            <person name="Hedrich R."/>
            <person name="Ulvskov P."/>
            <person name="Glockner G."/>
            <person name="Delwiche C.F."/>
            <person name="Petrasek J."/>
            <person name="Van de Peer Y."/>
            <person name="Friml J."/>
            <person name="Beilby M."/>
            <person name="Dolan L."/>
            <person name="Kohara Y."/>
            <person name="Sugano S."/>
            <person name="Fujiyama A."/>
            <person name="Delaux P.-M."/>
            <person name="Quint M."/>
            <person name="TheiBen G."/>
            <person name="Hagemann M."/>
            <person name="Harholt J."/>
            <person name="Dunand C."/>
            <person name="Zachgo S."/>
            <person name="Langdale J."/>
            <person name="Maumus F."/>
            <person name="Straeten D.V.D."/>
            <person name="Gould S.B."/>
            <person name="Rensing S.A."/>
        </authorList>
    </citation>
    <scope>NUCLEOTIDE SEQUENCE [LARGE SCALE GENOMIC DNA]</scope>
    <source>
        <strain evidence="1 2">S276</strain>
    </source>
</reference>